<dbReference type="SUPFAM" id="SSF48452">
    <property type="entry name" value="TPR-like"/>
    <property type="match status" value="2"/>
</dbReference>
<feature type="compositionally biased region" description="Basic and acidic residues" evidence="2">
    <location>
        <begin position="681"/>
        <end position="697"/>
    </location>
</feature>
<feature type="compositionally biased region" description="Acidic residues" evidence="2">
    <location>
        <begin position="86"/>
        <end position="96"/>
    </location>
</feature>
<dbReference type="GO" id="GO:0006383">
    <property type="term" value="P:transcription by RNA polymerase III"/>
    <property type="evidence" value="ECO:0007669"/>
    <property type="project" value="InterPro"/>
</dbReference>
<feature type="region of interest" description="Disordered" evidence="2">
    <location>
        <begin position="1"/>
        <end position="161"/>
    </location>
</feature>
<gene>
    <name evidence="3" type="ORF">WJX73_002166</name>
</gene>
<feature type="region of interest" description="Disordered" evidence="2">
    <location>
        <begin position="655"/>
        <end position="727"/>
    </location>
</feature>
<keyword evidence="4" id="KW-1185">Reference proteome</keyword>
<accession>A0AAW1PM40</accession>
<dbReference type="Pfam" id="PF14559">
    <property type="entry name" value="TPR_19"/>
    <property type="match status" value="1"/>
</dbReference>
<evidence type="ECO:0000313" key="4">
    <source>
        <dbReference type="Proteomes" id="UP001465755"/>
    </source>
</evidence>
<dbReference type="InterPro" id="IPR019734">
    <property type="entry name" value="TPR_rpt"/>
</dbReference>
<feature type="compositionally biased region" description="Acidic residues" evidence="2">
    <location>
        <begin position="34"/>
        <end position="76"/>
    </location>
</feature>
<evidence type="ECO:0008006" key="5">
    <source>
        <dbReference type="Google" id="ProtNLM"/>
    </source>
</evidence>
<reference evidence="3 4" key="1">
    <citation type="journal article" date="2024" name="Nat. Commun.">
        <title>Phylogenomics reveals the evolutionary origins of lichenization in chlorophyte algae.</title>
        <authorList>
            <person name="Puginier C."/>
            <person name="Libourel C."/>
            <person name="Otte J."/>
            <person name="Skaloud P."/>
            <person name="Haon M."/>
            <person name="Grisel S."/>
            <person name="Petersen M."/>
            <person name="Berrin J.G."/>
            <person name="Delaux P.M."/>
            <person name="Dal Grande F."/>
            <person name="Keller J."/>
        </authorList>
    </citation>
    <scope>NUCLEOTIDE SEQUENCE [LARGE SCALE GENOMIC DNA]</scope>
    <source>
        <strain evidence="3 4">SAG 2036</strain>
    </source>
</reference>
<dbReference type="Proteomes" id="UP001465755">
    <property type="component" value="Unassembled WGS sequence"/>
</dbReference>
<dbReference type="SMART" id="SM00028">
    <property type="entry name" value="TPR"/>
    <property type="match status" value="4"/>
</dbReference>
<keyword evidence="1" id="KW-0802">TPR repeat</keyword>
<dbReference type="GO" id="GO:0000127">
    <property type="term" value="C:transcription factor TFIIIC complex"/>
    <property type="evidence" value="ECO:0007669"/>
    <property type="project" value="TreeGrafter"/>
</dbReference>
<name>A0AAW1PM40_9CHLO</name>
<sequence length="960" mass="104749">MDSDQEAEDDFREGWEEEENDSEANAEEPREASGDEDALSDDVAEDQEVDDSGDEEFQPEEDELEEEQDDDSEDDATTQGALDASEQTDLEDEVNDLFESTADAEQLLQGMAERGVSGPSKSMQPYQLMGIQRQLARGQEQPSKAQPSKGRGQAKKARKDAGAVFGADVDADMEDADLAEQMKLGPIKGKAKRMRDREKRRAKNAAAGKRTKLMPEEAMRKMGEATLAYAGQRYPEAMTLLWDVIRLAPNMPDAYHTLGALHENTHDPRKAINFYIIAAHLNPKDVGLWKRLAAMSAEVDPPMLQQALYCLNRVVVRDKDDMDAKWDRAMLLSRLNQPRKAIQALEHISELQPQDGEVSKMLARLHYRLGDSSAAQRILQELLDRHESSADLTHVNMLCELLMRSKQPQRVLTLIQGTAFNMCGDEGLPVELQAKAGVCAVQVGDIAQAEVQLAALLEVDPAEMPDLFQDSVDALLEAGYPAQATELYRQMITVPHLNVPELWEKLSAAFVAAGDHDSAADVFRERAQDPTITSAHRARAHMLLAELLSQRPDKQQEALQALQAMQSVMEASSEAAEDHQDLVALTMRRAQLFRTLGREEEYMQLMLPLVNSTLDRMEAPAGASTAAAAAAVQSSVSVPPPAAAGADAGGAALQRSARKAAEAEALIKGPGGRRRKPPNQRGKEAAQKPLPDTESRPNGKAQVKKTGRRAKEATRQGRGRELGNAAHDREQFEAVVRAARALLTSGRLEEAADMAQRSSSLFACKDRSRNDALQLVLASVSLLQGDADAAMQACTRMVRRWPKSNVVWNTFCRVGAAKGQLPTRVVAGIKARTPDCLHAALLLGSAHSLAAQHMPLYQRVLATVPPAGGLGNLGQGKHSNLKSSLGDARVLQAQLHASQALLWTNQFTIRSTWGLFAGSLAAAALLSTQIAAAENKKLDQETLQELARDLQGSQAADRER</sequence>
<dbReference type="InterPro" id="IPR011990">
    <property type="entry name" value="TPR-like_helical_dom_sf"/>
</dbReference>
<organism evidence="3 4">
    <name type="scientific">Symbiochloris irregularis</name>
    <dbReference type="NCBI Taxonomy" id="706552"/>
    <lineage>
        <taxon>Eukaryota</taxon>
        <taxon>Viridiplantae</taxon>
        <taxon>Chlorophyta</taxon>
        <taxon>core chlorophytes</taxon>
        <taxon>Trebouxiophyceae</taxon>
        <taxon>Trebouxiales</taxon>
        <taxon>Trebouxiaceae</taxon>
        <taxon>Symbiochloris</taxon>
    </lineage>
</organism>
<dbReference type="PANTHER" id="PTHR23082:SF0">
    <property type="entry name" value="GENERAL TRANSCRIPTION FACTOR 3C POLYPEPTIDE 3"/>
    <property type="match status" value="1"/>
</dbReference>
<dbReference type="EMBL" id="JALJOQ010000019">
    <property type="protein sequence ID" value="KAK9809480.1"/>
    <property type="molecule type" value="Genomic_DNA"/>
</dbReference>
<feature type="compositionally biased region" description="Basic and acidic residues" evidence="2">
    <location>
        <begin position="709"/>
        <end position="727"/>
    </location>
</feature>
<evidence type="ECO:0000256" key="2">
    <source>
        <dbReference type="SAM" id="MobiDB-lite"/>
    </source>
</evidence>
<dbReference type="InterPro" id="IPR039340">
    <property type="entry name" value="Tfc4/TFIIIC-102/Sfc4"/>
</dbReference>
<feature type="region of interest" description="Disordered" evidence="2">
    <location>
        <begin position="189"/>
        <end position="209"/>
    </location>
</feature>
<feature type="repeat" description="TPR" evidence="1">
    <location>
        <begin position="252"/>
        <end position="285"/>
    </location>
</feature>
<dbReference type="Gene3D" id="1.25.40.10">
    <property type="entry name" value="Tetratricopeptide repeat domain"/>
    <property type="match status" value="4"/>
</dbReference>
<evidence type="ECO:0000256" key="1">
    <source>
        <dbReference type="PROSITE-ProRule" id="PRU00339"/>
    </source>
</evidence>
<dbReference type="PROSITE" id="PS50005">
    <property type="entry name" value="TPR"/>
    <property type="match status" value="1"/>
</dbReference>
<proteinExistence type="predicted"/>
<dbReference type="PANTHER" id="PTHR23082">
    <property type="entry name" value="TRANSCRIPTION INITIATION FACTOR IIIC TFIIIC , POLYPEPTIDE 3-RELATED"/>
    <property type="match status" value="1"/>
</dbReference>
<feature type="compositionally biased region" description="Acidic residues" evidence="2">
    <location>
        <begin position="1"/>
        <end position="26"/>
    </location>
</feature>
<feature type="non-terminal residue" evidence="3">
    <location>
        <position position="960"/>
    </location>
</feature>
<feature type="compositionally biased region" description="Basic residues" evidence="2">
    <location>
        <begin position="189"/>
        <end position="203"/>
    </location>
</feature>
<comment type="caution">
    <text evidence="3">The sequence shown here is derived from an EMBL/GenBank/DDBJ whole genome shotgun (WGS) entry which is preliminary data.</text>
</comment>
<evidence type="ECO:0000313" key="3">
    <source>
        <dbReference type="EMBL" id="KAK9809480.1"/>
    </source>
</evidence>
<dbReference type="AlphaFoldDB" id="A0AAW1PM40"/>
<protein>
    <recommendedName>
        <fullName evidence="5">General transcription factor 3C polypeptide 3</fullName>
    </recommendedName>
</protein>